<gene>
    <name evidence="5" type="ORF">GQ43DRAFT_434542</name>
</gene>
<feature type="transmembrane region" description="Helical" evidence="4">
    <location>
        <begin position="278"/>
        <end position="299"/>
    </location>
</feature>
<accession>A0A9P4JH17</accession>
<keyword evidence="4" id="KW-0812">Transmembrane</keyword>
<comment type="subcellular location">
    <subcellularLocation>
        <location evidence="1">Membrane</location>
        <topology evidence="1">Multi-pass membrane protein</topology>
    </subcellularLocation>
</comment>
<comment type="caution">
    <text evidence="5">The sequence shown here is derived from an EMBL/GenBank/DDBJ whole genome shotgun (WGS) entry which is preliminary data.</text>
</comment>
<reference evidence="5" key="1">
    <citation type="journal article" date="2020" name="Stud. Mycol.">
        <title>101 Dothideomycetes genomes: a test case for predicting lifestyles and emergence of pathogens.</title>
        <authorList>
            <person name="Haridas S."/>
            <person name="Albert R."/>
            <person name="Binder M."/>
            <person name="Bloem J."/>
            <person name="Labutti K."/>
            <person name="Salamov A."/>
            <person name="Andreopoulos B."/>
            <person name="Baker S."/>
            <person name="Barry K."/>
            <person name="Bills G."/>
            <person name="Bluhm B."/>
            <person name="Cannon C."/>
            <person name="Castanera R."/>
            <person name="Culley D."/>
            <person name="Daum C."/>
            <person name="Ezra D."/>
            <person name="Gonzalez J."/>
            <person name="Henrissat B."/>
            <person name="Kuo A."/>
            <person name="Liang C."/>
            <person name="Lipzen A."/>
            <person name="Lutzoni F."/>
            <person name="Magnuson J."/>
            <person name="Mondo S."/>
            <person name="Nolan M."/>
            <person name="Ohm R."/>
            <person name="Pangilinan J."/>
            <person name="Park H.-J."/>
            <person name="Ramirez L."/>
            <person name="Alfaro M."/>
            <person name="Sun H."/>
            <person name="Tritt A."/>
            <person name="Yoshinaga Y."/>
            <person name="Zwiers L.-H."/>
            <person name="Turgeon B."/>
            <person name="Goodwin S."/>
            <person name="Spatafora J."/>
            <person name="Crous P."/>
            <person name="Grigoriev I."/>
        </authorList>
    </citation>
    <scope>NUCLEOTIDE SEQUENCE</scope>
    <source>
        <strain evidence="5">ATCC 74209</strain>
    </source>
</reference>
<organism evidence="5 6">
    <name type="scientific">Delitschia confertaspora ATCC 74209</name>
    <dbReference type="NCBI Taxonomy" id="1513339"/>
    <lineage>
        <taxon>Eukaryota</taxon>
        <taxon>Fungi</taxon>
        <taxon>Dikarya</taxon>
        <taxon>Ascomycota</taxon>
        <taxon>Pezizomycotina</taxon>
        <taxon>Dothideomycetes</taxon>
        <taxon>Pleosporomycetidae</taxon>
        <taxon>Pleosporales</taxon>
        <taxon>Delitschiaceae</taxon>
        <taxon>Delitschia</taxon>
    </lineage>
</organism>
<evidence type="ECO:0000256" key="4">
    <source>
        <dbReference type="SAM" id="Phobius"/>
    </source>
</evidence>
<evidence type="ECO:0000313" key="5">
    <source>
        <dbReference type="EMBL" id="KAF2198134.1"/>
    </source>
</evidence>
<feature type="transmembrane region" description="Helical" evidence="4">
    <location>
        <begin position="240"/>
        <end position="258"/>
    </location>
</feature>
<feature type="transmembrane region" description="Helical" evidence="4">
    <location>
        <begin position="347"/>
        <end position="369"/>
    </location>
</feature>
<keyword evidence="6" id="KW-1185">Reference proteome</keyword>
<feature type="region of interest" description="Disordered" evidence="3">
    <location>
        <begin position="37"/>
        <end position="56"/>
    </location>
</feature>
<dbReference type="Proteomes" id="UP000799536">
    <property type="component" value="Unassembled WGS sequence"/>
</dbReference>
<dbReference type="GO" id="GO:0016020">
    <property type="term" value="C:membrane"/>
    <property type="evidence" value="ECO:0007669"/>
    <property type="project" value="UniProtKB-SubCell"/>
</dbReference>
<dbReference type="PANTHER" id="PTHR11360:SF287">
    <property type="entry name" value="MFS MONOCARBOXYLATE TRANSPORTER"/>
    <property type="match status" value="1"/>
</dbReference>
<feature type="transmembrane region" description="Helical" evidence="4">
    <location>
        <begin position="65"/>
        <end position="89"/>
    </location>
</feature>
<dbReference type="GO" id="GO:0022857">
    <property type="term" value="F:transmembrane transporter activity"/>
    <property type="evidence" value="ECO:0007669"/>
    <property type="project" value="InterPro"/>
</dbReference>
<evidence type="ECO:0000256" key="2">
    <source>
        <dbReference type="ARBA" id="ARBA00006727"/>
    </source>
</evidence>
<evidence type="ECO:0000256" key="3">
    <source>
        <dbReference type="SAM" id="MobiDB-lite"/>
    </source>
</evidence>
<protein>
    <submittedName>
        <fullName evidence="5">MFS general substrate transporter</fullName>
    </submittedName>
</protein>
<dbReference type="Gene3D" id="1.20.1250.20">
    <property type="entry name" value="MFS general substrate transporter like domains"/>
    <property type="match status" value="2"/>
</dbReference>
<proteinExistence type="inferred from homology"/>
<dbReference type="Pfam" id="PF07690">
    <property type="entry name" value="MFS_1"/>
    <property type="match status" value="1"/>
</dbReference>
<evidence type="ECO:0000313" key="6">
    <source>
        <dbReference type="Proteomes" id="UP000799536"/>
    </source>
</evidence>
<dbReference type="PANTHER" id="PTHR11360">
    <property type="entry name" value="MONOCARBOXYLATE TRANSPORTER"/>
    <property type="match status" value="1"/>
</dbReference>
<sequence>MSPPSIELAPTSSSVHLPSHSQQPPTSSALAMRPQFPSKHSLSDDHYAEPPQTFSLPPTDTGKDAWMYLAAAFVVEMLVWGFPFAYGLFQEYYSTHEPFKGESNLAVIGTCAMGLMYLSGPLVFGLLQAFPGTKRPALFVGLVIMCLSLGLSSLSQTVTQLIATQGVLYAIGGSLVYHPTLLFMDEWFVKRKGLAFGVMWVRPIANLPVPPKQAGTGLGGVGIPLLLQHLLLTRGFRATLRIWSLALFLSTGPLLYFLKPRVPLSQTTHIRRFDLSFLISRPFLLLQAGNILEALGFFIPSIYLPTYARQVLGVSGSVAALTVILFNVASVVGCVVVGVLTDWGWHITTILLFSSVGTTVSVFALWGMARSLPVLLAFCVLYGLFAGGFSSTYPGVMMAVQRKLERDEAEGTRRGRGGKVDIGMGIAFLGAGRGIGNVVCGPISDLLLGKGLGGGVGLYGSGYGGLVVFTGVSKTEETGPVNAATCLFLPSFSNDRTTPISVLSFVHLFLPPIP</sequence>
<dbReference type="EMBL" id="ML994168">
    <property type="protein sequence ID" value="KAF2198134.1"/>
    <property type="molecule type" value="Genomic_DNA"/>
</dbReference>
<dbReference type="InterPro" id="IPR050327">
    <property type="entry name" value="Proton-linked_MCT"/>
</dbReference>
<dbReference type="InterPro" id="IPR011701">
    <property type="entry name" value="MFS"/>
</dbReference>
<feature type="transmembrane region" description="Helical" evidence="4">
    <location>
        <begin position="319"/>
        <end position="340"/>
    </location>
</feature>
<feature type="transmembrane region" description="Helical" evidence="4">
    <location>
        <begin position="166"/>
        <end position="184"/>
    </location>
</feature>
<feature type="transmembrane region" description="Helical" evidence="4">
    <location>
        <begin position="375"/>
        <end position="396"/>
    </location>
</feature>
<feature type="region of interest" description="Disordered" evidence="3">
    <location>
        <begin position="1"/>
        <end position="32"/>
    </location>
</feature>
<name>A0A9P4JH17_9PLEO</name>
<keyword evidence="4" id="KW-0472">Membrane</keyword>
<dbReference type="InterPro" id="IPR036259">
    <property type="entry name" value="MFS_trans_sf"/>
</dbReference>
<evidence type="ECO:0000256" key="1">
    <source>
        <dbReference type="ARBA" id="ARBA00004141"/>
    </source>
</evidence>
<feature type="transmembrane region" description="Helical" evidence="4">
    <location>
        <begin position="136"/>
        <end position="154"/>
    </location>
</feature>
<dbReference type="OrthoDB" id="2213137at2759"/>
<dbReference type="AlphaFoldDB" id="A0A9P4JH17"/>
<feature type="transmembrane region" description="Helical" evidence="4">
    <location>
        <begin position="105"/>
        <end position="130"/>
    </location>
</feature>
<feature type="compositionally biased region" description="Polar residues" evidence="3">
    <location>
        <begin position="10"/>
        <end position="29"/>
    </location>
</feature>
<comment type="similarity">
    <text evidence="2">Belongs to the major facilitator superfamily. Monocarboxylate porter (TC 2.A.1.13) family.</text>
</comment>
<keyword evidence="4" id="KW-1133">Transmembrane helix</keyword>
<dbReference type="SUPFAM" id="SSF103473">
    <property type="entry name" value="MFS general substrate transporter"/>
    <property type="match status" value="1"/>
</dbReference>